<protein>
    <submittedName>
        <fullName evidence="3">GGDEF domain-containing protein</fullName>
    </submittedName>
</protein>
<dbReference type="GO" id="GO:0005886">
    <property type="term" value="C:plasma membrane"/>
    <property type="evidence" value="ECO:0007669"/>
    <property type="project" value="TreeGrafter"/>
</dbReference>
<feature type="domain" description="GGDEF" evidence="2">
    <location>
        <begin position="206"/>
        <end position="339"/>
    </location>
</feature>
<evidence type="ECO:0000313" key="3">
    <source>
        <dbReference type="EMBL" id="TXR56772.1"/>
    </source>
</evidence>
<keyword evidence="4" id="KW-1185">Reference proteome</keyword>
<dbReference type="GO" id="GO:0043709">
    <property type="term" value="P:cell adhesion involved in single-species biofilm formation"/>
    <property type="evidence" value="ECO:0007669"/>
    <property type="project" value="TreeGrafter"/>
</dbReference>
<dbReference type="PANTHER" id="PTHR45138">
    <property type="entry name" value="REGULATORY COMPONENTS OF SENSORY TRANSDUCTION SYSTEM"/>
    <property type="match status" value="1"/>
</dbReference>
<dbReference type="InterPro" id="IPR043128">
    <property type="entry name" value="Rev_trsase/Diguanyl_cyclase"/>
</dbReference>
<reference evidence="3 4" key="1">
    <citation type="submission" date="2019-07" db="EMBL/GenBank/DDBJ databases">
        <title>Quadrisphaera sp. strain DD2A genome sequencing and assembly.</title>
        <authorList>
            <person name="Kim I."/>
        </authorList>
    </citation>
    <scope>NUCLEOTIDE SEQUENCE [LARGE SCALE GENOMIC DNA]</scope>
    <source>
        <strain evidence="3 4">DD2A</strain>
    </source>
</reference>
<feature type="transmembrane region" description="Helical" evidence="1">
    <location>
        <begin position="40"/>
        <end position="61"/>
    </location>
</feature>
<dbReference type="EMBL" id="VKAC01000004">
    <property type="protein sequence ID" value="TXR56772.1"/>
    <property type="molecule type" value="Genomic_DNA"/>
</dbReference>
<dbReference type="GO" id="GO:1902201">
    <property type="term" value="P:negative regulation of bacterial-type flagellum-dependent cell motility"/>
    <property type="evidence" value="ECO:0007669"/>
    <property type="project" value="TreeGrafter"/>
</dbReference>
<feature type="transmembrane region" description="Helical" evidence="1">
    <location>
        <begin position="120"/>
        <end position="137"/>
    </location>
</feature>
<dbReference type="PANTHER" id="PTHR45138:SF9">
    <property type="entry name" value="DIGUANYLATE CYCLASE DGCM-RELATED"/>
    <property type="match status" value="1"/>
</dbReference>
<keyword evidence="1" id="KW-0812">Transmembrane</keyword>
<dbReference type="InterPro" id="IPR050469">
    <property type="entry name" value="Diguanylate_Cyclase"/>
</dbReference>
<dbReference type="InterPro" id="IPR000160">
    <property type="entry name" value="GGDEF_dom"/>
</dbReference>
<evidence type="ECO:0000259" key="2">
    <source>
        <dbReference type="PROSITE" id="PS50887"/>
    </source>
</evidence>
<dbReference type="Proteomes" id="UP000321234">
    <property type="component" value="Unassembled WGS sequence"/>
</dbReference>
<feature type="transmembrane region" description="Helical" evidence="1">
    <location>
        <begin position="68"/>
        <end position="88"/>
    </location>
</feature>
<name>A0A5C8ZFY5_9ACTN</name>
<evidence type="ECO:0000313" key="4">
    <source>
        <dbReference type="Proteomes" id="UP000321234"/>
    </source>
</evidence>
<gene>
    <name evidence="3" type="ORF">FMM08_08545</name>
</gene>
<dbReference type="GO" id="GO:0052621">
    <property type="term" value="F:diguanylate cyclase activity"/>
    <property type="evidence" value="ECO:0007669"/>
    <property type="project" value="TreeGrafter"/>
</dbReference>
<dbReference type="OrthoDB" id="23692at2"/>
<accession>A0A5C8ZFY5</accession>
<keyword evidence="1" id="KW-0472">Membrane</keyword>
<evidence type="ECO:0000256" key="1">
    <source>
        <dbReference type="SAM" id="Phobius"/>
    </source>
</evidence>
<dbReference type="NCBIfam" id="TIGR00254">
    <property type="entry name" value="GGDEF"/>
    <property type="match status" value="1"/>
</dbReference>
<comment type="caution">
    <text evidence="3">The sequence shown here is derived from an EMBL/GenBank/DDBJ whole genome shotgun (WGS) entry which is preliminary data.</text>
</comment>
<keyword evidence="1" id="KW-1133">Transmembrane helix</keyword>
<dbReference type="InterPro" id="IPR029787">
    <property type="entry name" value="Nucleotide_cyclase"/>
</dbReference>
<dbReference type="CDD" id="cd01949">
    <property type="entry name" value="GGDEF"/>
    <property type="match status" value="1"/>
</dbReference>
<dbReference type="AlphaFoldDB" id="A0A5C8ZFY5"/>
<dbReference type="Pfam" id="PF00990">
    <property type="entry name" value="GGDEF"/>
    <property type="match status" value="1"/>
</dbReference>
<feature type="transmembrane region" description="Helical" evidence="1">
    <location>
        <begin position="94"/>
        <end position="113"/>
    </location>
</feature>
<dbReference type="Gene3D" id="3.30.70.270">
    <property type="match status" value="1"/>
</dbReference>
<dbReference type="PROSITE" id="PS50887">
    <property type="entry name" value="GGDEF"/>
    <property type="match status" value="1"/>
</dbReference>
<organism evidence="3 4">
    <name type="scientific">Quadrisphaera setariae</name>
    <dbReference type="NCBI Taxonomy" id="2593304"/>
    <lineage>
        <taxon>Bacteria</taxon>
        <taxon>Bacillati</taxon>
        <taxon>Actinomycetota</taxon>
        <taxon>Actinomycetes</taxon>
        <taxon>Kineosporiales</taxon>
        <taxon>Kineosporiaceae</taxon>
        <taxon>Quadrisphaera</taxon>
    </lineage>
</organism>
<dbReference type="SUPFAM" id="SSF55073">
    <property type="entry name" value="Nucleotide cyclase"/>
    <property type="match status" value="1"/>
</dbReference>
<proteinExistence type="predicted"/>
<dbReference type="FunFam" id="3.30.70.270:FF:000001">
    <property type="entry name" value="Diguanylate cyclase domain protein"/>
    <property type="match status" value="1"/>
</dbReference>
<dbReference type="SMART" id="SM00267">
    <property type="entry name" value="GGDEF"/>
    <property type="match status" value="1"/>
</dbReference>
<dbReference type="RefSeq" id="WP_147925901.1">
    <property type="nucleotide sequence ID" value="NZ_VKAC01000004.1"/>
</dbReference>
<sequence>MPDRAADGRLRARVLACLVLAAVAVGVVASFDPTTLRPGAWTVAFTAALVTGAAVGAALLASGQRWSGAALTAVVCGLQGVVVLSVLANQTRSGGMLNVVLLLPLAVYAAVHLSPRQCRTVMAVLVVGAAVVMEAVADGVLQWVSLTAVPVLAFLGTAEVVLRLRSELGGALGALREQAATDPLTGLLNRRGLHERLPGAADAPTGFRCVMVLDLDHFKAVNDTFGHEVGDEVLRRFAAGLAGETRATDLAVRLGGEEFLVLTDVPADRAHECAEGLRSRAAQWLAEWSVTVSVGVVVVPGAEPRGASRAELLAAVRAADDCLYRAKELGRDRTVVQVAPAAPATAANAG</sequence>